<dbReference type="InterPro" id="IPR050957">
    <property type="entry name" value="BMP_lipoprotein"/>
</dbReference>
<dbReference type="Gene3D" id="3.40.50.2300">
    <property type="match status" value="2"/>
</dbReference>
<dbReference type="PANTHER" id="PTHR34296">
    <property type="entry name" value="TRANSCRIPTIONAL ACTIVATOR PROTEIN MED"/>
    <property type="match status" value="1"/>
</dbReference>
<dbReference type="CDD" id="cd06354">
    <property type="entry name" value="PBP1_PrnA-like"/>
    <property type="match status" value="1"/>
</dbReference>
<dbReference type="InterPro" id="IPR028082">
    <property type="entry name" value="Peripla_BP_I"/>
</dbReference>
<dbReference type="SUPFAM" id="SSF53822">
    <property type="entry name" value="Periplasmic binding protein-like I"/>
    <property type="match status" value="1"/>
</dbReference>
<feature type="domain" description="ABC transporter substrate-binding protein PnrA-like" evidence="7">
    <location>
        <begin position="34"/>
        <end position="328"/>
    </location>
</feature>
<sequence length="341" mass="38678">MVVITLFAVTISACDVKNTSKEKYKIGFVSNTYGIDDQYFNQAFMEEGLSKFAKEENIYVKKEYQKIDSTSEYKLEKNLRKLVKKDYQLIFGTGYNIDYAVNNVSKKYKHTNFAIIDSKVYQPNTVSILFKENEGSFLAGVIAAMKTKTKKVGFIGGSNNDSINRFKYGFLAGVKMTDQHVEVFIKNANTYEQPKIGTKIAANFFNQGADIIFQAAGSTGIGVFKEAKNRKKELKQDVWVIGVDQDQYQQGLPENVTLISVVKRFDKVVYDVSKQSKNHQFQGGKTLLYGLNEDGIKLVKAKENIEDSILKKVNLYKDQIEEGKLTVPGTEEEYKQFEKSL</sequence>
<evidence type="ECO:0000259" key="7">
    <source>
        <dbReference type="Pfam" id="PF02608"/>
    </source>
</evidence>
<evidence type="ECO:0000256" key="5">
    <source>
        <dbReference type="ARBA" id="ARBA00023136"/>
    </source>
</evidence>
<dbReference type="EMBL" id="BMHB01000001">
    <property type="protein sequence ID" value="GGI12469.1"/>
    <property type="molecule type" value="Genomic_DNA"/>
</dbReference>
<evidence type="ECO:0000256" key="6">
    <source>
        <dbReference type="ARBA" id="ARBA00023288"/>
    </source>
</evidence>
<reference evidence="9" key="1">
    <citation type="journal article" date="2019" name="Int. J. Syst. Evol. Microbiol.">
        <title>The Global Catalogue of Microorganisms (GCM) 10K type strain sequencing project: providing services to taxonomists for standard genome sequencing and annotation.</title>
        <authorList>
            <consortium name="The Broad Institute Genomics Platform"/>
            <consortium name="The Broad Institute Genome Sequencing Center for Infectious Disease"/>
            <person name="Wu L."/>
            <person name="Ma J."/>
        </authorList>
    </citation>
    <scope>NUCLEOTIDE SEQUENCE [LARGE SCALE GENOMIC DNA]</scope>
    <source>
        <strain evidence="9">CGMCC 1.14993</strain>
    </source>
</reference>
<organism evidence="8 9">
    <name type="scientific">Gottfriedia solisilvae</name>
    <dbReference type="NCBI Taxonomy" id="1516104"/>
    <lineage>
        <taxon>Bacteria</taxon>
        <taxon>Bacillati</taxon>
        <taxon>Bacillota</taxon>
        <taxon>Bacilli</taxon>
        <taxon>Bacillales</taxon>
        <taxon>Bacillaceae</taxon>
        <taxon>Gottfriedia</taxon>
    </lineage>
</organism>
<evidence type="ECO:0000256" key="3">
    <source>
        <dbReference type="ARBA" id="ARBA00022475"/>
    </source>
</evidence>
<name>A0A8J3EX54_9BACI</name>
<keyword evidence="9" id="KW-1185">Reference proteome</keyword>
<evidence type="ECO:0000256" key="2">
    <source>
        <dbReference type="ARBA" id="ARBA00008610"/>
    </source>
</evidence>
<keyword evidence="3" id="KW-1003">Cell membrane</keyword>
<dbReference type="GO" id="GO:0005886">
    <property type="term" value="C:plasma membrane"/>
    <property type="evidence" value="ECO:0007669"/>
    <property type="project" value="UniProtKB-SubCell"/>
</dbReference>
<keyword evidence="6" id="KW-0449">Lipoprotein</keyword>
<evidence type="ECO:0000313" key="8">
    <source>
        <dbReference type="EMBL" id="GGI12469.1"/>
    </source>
</evidence>
<proteinExistence type="inferred from homology"/>
<dbReference type="OrthoDB" id="9784230at2"/>
<evidence type="ECO:0000256" key="1">
    <source>
        <dbReference type="ARBA" id="ARBA00004193"/>
    </source>
</evidence>
<comment type="caution">
    <text evidence="8">The sequence shown here is derived from an EMBL/GenBank/DDBJ whole genome shotgun (WGS) entry which is preliminary data.</text>
</comment>
<dbReference type="InterPro" id="IPR003760">
    <property type="entry name" value="PnrA-like"/>
</dbReference>
<evidence type="ECO:0000313" key="9">
    <source>
        <dbReference type="Proteomes" id="UP000626244"/>
    </source>
</evidence>
<dbReference type="Proteomes" id="UP000626244">
    <property type="component" value="Unassembled WGS sequence"/>
</dbReference>
<comment type="subcellular location">
    <subcellularLocation>
        <location evidence="1">Cell membrane</location>
        <topology evidence="1">Lipid-anchor</topology>
    </subcellularLocation>
</comment>
<protein>
    <submittedName>
        <fullName evidence="8">BMP family ABC transporter substrate-binding protein</fullName>
    </submittedName>
</protein>
<evidence type="ECO:0000256" key="4">
    <source>
        <dbReference type="ARBA" id="ARBA00022729"/>
    </source>
</evidence>
<keyword evidence="5" id="KW-0472">Membrane</keyword>
<dbReference type="AlphaFoldDB" id="A0A8J3EX54"/>
<gene>
    <name evidence="8" type="ORF">GCM10007380_13070</name>
</gene>
<keyword evidence="4" id="KW-0732">Signal</keyword>
<comment type="similarity">
    <text evidence="2">Belongs to the BMP lipoprotein family.</text>
</comment>
<accession>A0A8J3EX54</accession>
<dbReference type="PANTHER" id="PTHR34296:SF2">
    <property type="entry name" value="ABC TRANSPORTER GUANOSINE-BINDING PROTEIN NUPN"/>
    <property type="match status" value="1"/>
</dbReference>
<dbReference type="RefSeq" id="WP_087999509.1">
    <property type="nucleotide sequence ID" value="NZ_BMHB01000001.1"/>
</dbReference>
<dbReference type="Pfam" id="PF02608">
    <property type="entry name" value="Bmp"/>
    <property type="match status" value="1"/>
</dbReference>